<dbReference type="STRING" id="260084.SAMN02927928_2104"/>
<dbReference type="Proteomes" id="UP000199150">
    <property type="component" value="Unassembled WGS sequence"/>
</dbReference>
<dbReference type="AlphaFoldDB" id="A0A1G4RSY5"/>
<evidence type="ECO:0000313" key="2">
    <source>
        <dbReference type="EMBL" id="SCW59984.1"/>
    </source>
</evidence>
<accession>A0A1G4RSY5</accession>
<protein>
    <submittedName>
        <fullName evidence="2">Putative Flp pilus-assembly TadE/G-like</fullName>
    </submittedName>
</protein>
<feature type="domain" description="Putative Flp pilus-assembly TadG-like N-terminal" evidence="1">
    <location>
        <begin position="24"/>
        <end position="70"/>
    </location>
</feature>
<evidence type="ECO:0000313" key="3">
    <source>
        <dbReference type="Proteomes" id="UP000199150"/>
    </source>
</evidence>
<dbReference type="EMBL" id="FMTS01000003">
    <property type="protein sequence ID" value="SCW59984.1"/>
    <property type="molecule type" value="Genomic_DNA"/>
</dbReference>
<gene>
    <name evidence="2" type="ORF">SAMN02927928_2104</name>
</gene>
<name>A0A1G4RSY5_9CAUL</name>
<sequence length="456" mass="47111">MKGAKRMFSRLLRQLIRVAADRRGGVSVMLALMLVPLVAVMGLATETASWYFFQRAAQNAADAAALAAAANNCATASVCGTATYADEARAVSKRYNFTHGADNTTVVALNNQACPSPSTETNCYKVTVTRDLPIYLTRVVGFGGTSGVTVNGGPAQRIVAVAMAKPRASGEGYCMMTLNHGNVTTSFTSNGAPNADMGLCDSFVTGNANCNGHDLNIGVSTTTGTNDTCGKSEVEHAAAISDPYAYLGTNANIPPHTCANYNGETWNSAPNLTTYTAANPRYVCGNLTIGSNLSLSSVASPGSVIIIEKGGLVLSKNLTVPVGSGLTIVFSGASGTAPGFVTGNGILDYAGPTSGTWSGVAMYQDPRLTTATSATYTGNKPTFNITGLMYLPYMNLTIKGAINHQTNGNQCISIITDQMQISGTGSFFANTTSQCAQSGLTLPAAANSGARQALVQ</sequence>
<proteinExistence type="predicted"/>
<reference evidence="3" key="1">
    <citation type="submission" date="2016-10" db="EMBL/GenBank/DDBJ databases">
        <authorList>
            <person name="Varghese N."/>
            <person name="Submissions S."/>
        </authorList>
    </citation>
    <scope>NUCLEOTIDE SEQUENCE [LARGE SCALE GENOMIC DNA]</scope>
    <source>
        <strain evidence="3">CGMCC 1.3431</strain>
    </source>
</reference>
<evidence type="ECO:0000259" key="1">
    <source>
        <dbReference type="Pfam" id="PF13400"/>
    </source>
</evidence>
<keyword evidence="3" id="KW-1185">Reference proteome</keyword>
<dbReference type="Pfam" id="PF13400">
    <property type="entry name" value="Tad"/>
    <property type="match status" value="1"/>
</dbReference>
<organism evidence="2 3">
    <name type="scientific">Asticcacaulis taihuensis</name>
    <dbReference type="NCBI Taxonomy" id="260084"/>
    <lineage>
        <taxon>Bacteria</taxon>
        <taxon>Pseudomonadati</taxon>
        <taxon>Pseudomonadota</taxon>
        <taxon>Alphaproteobacteria</taxon>
        <taxon>Caulobacterales</taxon>
        <taxon>Caulobacteraceae</taxon>
        <taxon>Asticcacaulis</taxon>
    </lineage>
</organism>
<dbReference type="InterPro" id="IPR028087">
    <property type="entry name" value="Tad_N"/>
</dbReference>